<dbReference type="EC" id="1.1.1.303" evidence="1"/>
<proteinExistence type="predicted"/>
<accession>A0ACC5MCP7</accession>
<dbReference type="Proteomes" id="UP000589818">
    <property type="component" value="Unassembled WGS sequence"/>
</dbReference>
<protein>
    <submittedName>
        <fullName evidence="1">(R,R)-butanediol dehydrogenase/meso-butanediol dehydrogenase/diacetyl reductase</fullName>
        <ecNumber evidence="1">1.1.1.-</ecNumber>
        <ecNumber evidence="1">1.1.1.303</ecNumber>
        <ecNumber evidence="1">1.1.1.4</ecNumber>
    </submittedName>
</protein>
<organism evidence="1 2">
    <name type="scientific">Pseudomonas umsongensis</name>
    <dbReference type="NCBI Taxonomy" id="198618"/>
    <lineage>
        <taxon>Bacteria</taxon>
        <taxon>Pseudomonadati</taxon>
        <taxon>Pseudomonadota</taxon>
        <taxon>Gammaproteobacteria</taxon>
        <taxon>Pseudomonadales</taxon>
        <taxon>Pseudomonadaceae</taxon>
        <taxon>Pseudomonas</taxon>
    </lineage>
</organism>
<dbReference type="EC" id="1.1.1.4" evidence="1"/>
<comment type="caution">
    <text evidence="1">The sequence shown here is derived from an EMBL/GenBank/DDBJ whole genome shotgun (WGS) entry which is preliminary data.</text>
</comment>
<keyword evidence="1" id="KW-0560">Oxidoreductase</keyword>
<evidence type="ECO:0000313" key="1">
    <source>
        <dbReference type="EMBL" id="MBB2886355.1"/>
    </source>
</evidence>
<dbReference type="EMBL" id="JACHVR010000001">
    <property type="protein sequence ID" value="MBB2886355.1"/>
    <property type="molecule type" value="Genomic_DNA"/>
</dbReference>
<name>A0ACC5MCP7_9PSED</name>
<dbReference type="EC" id="1.1.1.-" evidence="1"/>
<evidence type="ECO:0000313" key="2">
    <source>
        <dbReference type="Proteomes" id="UP000589818"/>
    </source>
</evidence>
<gene>
    <name evidence="1" type="ORF">FHR69_002221</name>
</gene>
<sequence length="371" mass="39207">MSLPIDPTRSMRAAVWHGRHDIRVEDVPLPVSPPAGWVQIRVQWCGICGSDLHEYVAGPVFIPVDAPHPLTGIKGQCILGHEFCGEIVEIGAGVQGFSVGEPVAADACQHCGTCYYCTHGLYNICENLAFTGLMNNGAFAELVNVPANLLYKLPANFPAEAGALIEPLAVGMHAVKKAGSLLGKNVVVVGAGTIGLCTIMCAKAAGAAQVIALEMSGARKAKALEVGASQVLDPNECDALAEVRRLTGGLGADVSFECIGNKHTAKLAIDLVRKAGTCVLVGIFEEPSEFNFFELVATEKQVLGALAYNGEFADVIAFIADGRLDITPLITGRIQLEQIVGQGFEQLVNNKEHNVKIIVSPARIRDASESD</sequence>
<keyword evidence="2" id="KW-1185">Reference proteome</keyword>
<reference evidence="1" key="1">
    <citation type="submission" date="2020-08" db="EMBL/GenBank/DDBJ databases">
        <title>Plant associated metagenomes--Microbial community diversity and host control of community assembly across model and emerging plant ecological genomics systems.</title>
        <authorList>
            <person name="Dangl J."/>
        </authorList>
    </citation>
    <scope>NUCLEOTIDE SEQUENCE</scope>
    <source>
        <strain evidence="1">KD5</strain>
    </source>
</reference>